<evidence type="ECO:0000259" key="6">
    <source>
        <dbReference type="PROSITE" id="PS50111"/>
    </source>
</evidence>
<feature type="compositionally biased region" description="Low complexity" evidence="5">
    <location>
        <begin position="508"/>
        <end position="534"/>
    </location>
</feature>
<dbReference type="InterPro" id="IPR024478">
    <property type="entry name" value="HlyB_4HB_MCP"/>
</dbReference>
<accession>A0AA48KBX7</accession>
<dbReference type="RefSeq" id="WP_316411008.1">
    <property type="nucleotide sequence ID" value="NZ_AP027081.1"/>
</dbReference>
<comment type="subcellular location">
    <subcellularLocation>
        <location evidence="1">Membrane</location>
    </subcellularLocation>
</comment>
<organism evidence="8 9">
    <name type="scientific">Mesoterricola sediminis</name>
    <dbReference type="NCBI Taxonomy" id="2927980"/>
    <lineage>
        <taxon>Bacteria</taxon>
        <taxon>Pseudomonadati</taxon>
        <taxon>Acidobacteriota</taxon>
        <taxon>Holophagae</taxon>
        <taxon>Holophagales</taxon>
        <taxon>Holophagaceae</taxon>
        <taxon>Mesoterricola</taxon>
    </lineage>
</organism>
<dbReference type="InterPro" id="IPR004090">
    <property type="entry name" value="Chemotax_Me-accpt_rcpt"/>
</dbReference>
<evidence type="ECO:0000256" key="1">
    <source>
        <dbReference type="ARBA" id="ARBA00004370"/>
    </source>
</evidence>
<dbReference type="InterPro" id="IPR003660">
    <property type="entry name" value="HAMP_dom"/>
</dbReference>
<comment type="similarity">
    <text evidence="3">Belongs to the methyl-accepting chemotaxis (MCP) protein family.</text>
</comment>
<feature type="domain" description="HAMP" evidence="7">
    <location>
        <begin position="224"/>
        <end position="268"/>
    </location>
</feature>
<evidence type="ECO:0000313" key="9">
    <source>
        <dbReference type="Proteomes" id="UP001228113"/>
    </source>
</evidence>
<dbReference type="EMBL" id="AP027081">
    <property type="protein sequence ID" value="BDU75530.1"/>
    <property type="molecule type" value="Genomic_DNA"/>
</dbReference>
<protein>
    <submittedName>
        <fullName evidence="8">Methyl-accepting chemotaxis protein</fullName>
    </submittedName>
</protein>
<dbReference type="SUPFAM" id="SSF58104">
    <property type="entry name" value="Methyl-accepting chemotaxis protein (MCP) signaling domain"/>
    <property type="match status" value="1"/>
</dbReference>
<evidence type="ECO:0000313" key="8">
    <source>
        <dbReference type="EMBL" id="BDU75530.1"/>
    </source>
</evidence>
<dbReference type="GO" id="GO:0005886">
    <property type="term" value="C:plasma membrane"/>
    <property type="evidence" value="ECO:0007669"/>
    <property type="project" value="TreeGrafter"/>
</dbReference>
<dbReference type="KEGG" id="msea:METESE_04880"/>
<dbReference type="PANTHER" id="PTHR43531">
    <property type="entry name" value="PROTEIN ICFG"/>
    <property type="match status" value="1"/>
</dbReference>
<keyword evidence="4" id="KW-0807">Transducer</keyword>
<feature type="domain" description="Methyl-accepting transducer" evidence="6">
    <location>
        <begin position="273"/>
        <end position="488"/>
    </location>
</feature>
<dbReference type="Pfam" id="PF12729">
    <property type="entry name" value="4HB_MCP_1"/>
    <property type="match status" value="1"/>
</dbReference>
<dbReference type="InterPro" id="IPR051310">
    <property type="entry name" value="MCP_chemotaxis"/>
</dbReference>
<dbReference type="GO" id="GO:0007165">
    <property type="term" value="P:signal transduction"/>
    <property type="evidence" value="ECO:0007669"/>
    <property type="project" value="UniProtKB-KW"/>
</dbReference>
<dbReference type="PRINTS" id="PR00260">
    <property type="entry name" value="CHEMTRNSDUCR"/>
</dbReference>
<name>A0AA48KBX7_9BACT</name>
<evidence type="ECO:0000256" key="2">
    <source>
        <dbReference type="ARBA" id="ARBA00022500"/>
    </source>
</evidence>
<evidence type="ECO:0000259" key="7">
    <source>
        <dbReference type="PROSITE" id="PS50885"/>
    </source>
</evidence>
<evidence type="ECO:0000256" key="5">
    <source>
        <dbReference type="SAM" id="MobiDB-lite"/>
    </source>
</evidence>
<proteinExistence type="inferred from homology"/>
<dbReference type="GO" id="GO:0004888">
    <property type="term" value="F:transmembrane signaling receptor activity"/>
    <property type="evidence" value="ECO:0007669"/>
    <property type="project" value="InterPro"/>
</dbReference>
<keyword evidence="2" id="KW-0145">Chemotaxis</keyword>
<gene>
    <name evidence="8" type="primary">mcp_1</name>
    <name evidence="8" type="ORF">METESE_04880</name>
</gene>
<dbReference type="PANTHER" id="PTHR43531:SF11">
    <property type="entry name" value="METHYL-ACCEPTING CHEMOTAXIS PROTEIN 3"/>
    <property type="match status" value="1"/>
</dbReference>
<dbReference type="SMART" id="SM00283">
    <property type="entry name" value="MA"/>
    <property type="match status" value="1"/>
</dbReference>
<dbReference type="InterPro" id="IPR004089">
    <property type="entry name" value="MCPsignal_dom"/>
</dbReference>
<feature type="region of interest" description="Disordered" evidence="5">
    <location>
        <begin position="508"/>
        <end position="544"/>
    </location>
</feature>
<dbReference type="PROSITE" id="PS50111">
    <property type="entry name" value="CHEMOTAXIS_TRANSDUC_2"/>
    <property type="match status" value="1"/>
</dbReference>
<keyword evidence="9" id="KW-1185">Reference proteome</keyword>
<dbReference type="FunFam" id="1.10.287.950:FF:000001">
    <property type="entry name" value="Methyl-accepting chemotaxis sensory transducer"/>
    <property type="match status" value="1"/>
</dbReference>
<dbReference type="Gene3D" id="1.10.287.950">
    <property type="entry name" value="Methyl-accepting chemotaxis protein"/>
    <property type="match status" value="1"/>
</dbReference>
<dbReference type="AlphaFoldDB" id="A0AA48KBX7"/>
<dbReference type="Proteomes" id="UP001228113">
    <property type="component" value="Chromosome"/>
</dbReference>
<evidence type="ECO:0000256" key="4">
    <source>
        <dbReference type="PROSITE-ProRule" id="PRU00284"/>
    </source>
</evidence>
<dbReference type="PROSITE" id="PS50885">
    <property type="entry name" value="HAMP"/>
    <property type="match status" value="1"/>
</dbReference>
<dbReference type="GO" id="GO:0006935">
    <property type="term" value="P:chemotaxis"/>
    <property type="evidence" value="ECO:0007669"/>
    <property type="project" value="UniProtKB-KW"/>
</dbReference>
<dbReference type="Pfam" id="PF00015">
    <property type="entry name" value="MCPsignal"/>
    <property type="match status" value="1"/>
</dbReference>
<reference evidence="8" key="1">
    <citation type="journal article" date="2023" name="Int. J. Syst. Evol. Microbiol.">
        <title>Mesoterricola silvestris gen. nov., sp. nov., Mesoterricola sediminis sp. nov., Geothrix oryzae sp. nov., Geothrix edaphica sp. nov., Geothrix rubra sp. nov., and Geothrix limicola sp. nov., six novel members of Acidobacteriota isolated from soils.</title>
        <authorList>
            <person name="Itoh H."/>
            <person name="Sugisawa Y."/>
            <person name="Mise K."/>
            <person name="Xu Z."/>
            <person name="Kuniyasu M."/>
            <person name="Ushijima N."/>
            <person name="Kawano K."/>
            <person name="Kobayashi E."/>
            <person name="Shiratori Y."/>
            <person name="Masuda Y."/>
            <person name="Senoo K."/>
        </authorList>
    </citation>
    <scope>NUCLEOTIDE SEQUENCE</scope>
    <source>
        <strain evidence="8">W786</strain>
    </source>
</reference>
<sequence length="544" mass="57602">MNWFRRLRLAAQLLLAFICVSMVSVIVGGIALGGAGSINDRAEHTYEDAVVPLRNMSGALIELASLQQRFLYAVIARSEETRAKETQNMGKAQTQILDWAKKERATDMTPAETEAWKRFDGAWPEYLAVLEKGLAFAKAKKDDEARRVMEEEARPRYLALRKTFDEIIEANLGAAEKATKANQALYVSFRGTTLAVIVVGFALSIGLGLLVTRVIRGQVGGEPKDAADVAQKVAAGDLTVEVDLARGDTTSMMASIHAMVLKLREVIGQVRENAESLVGASEQLSSTAQSLSQGASEQAASVEETSASMEQMSASIAQNNENAKVTGDIATRTAKEAGEGGEAVRATVGAMKQIAQKIAIIDDIAYQTNLLALNAAIEAGRAGEHGRGFAVVAAEVRKLAERSQVAAQEIGEVATSSVELAERAGKLLDAIVPSIQKTSDLVMEIAAASSEQNAGVGQINGAIGQISQAVAQNAAASEEMASTSEEVSAQAEELQSVMAFFHLDRGPARTAAKRSGGARAAAKPGPARARAAQADVDEREFTNF</sequence>
<evidence type="ECO:0000256" key="3">
    <source>
        <dbReference type="ARBA" id="ARBA00029447"/>
    </source>
</evidence>
<feature type="region of interest" description="Disordered" evidence="5">
    <location>
        <begin position="288"/>
        <end position="310"/>
    </location>
</feature>